<dbReference type="PANTHER" id="PTHR11575">
    <property type="entry name" value="5'-NUCLEOTIDASE-RELATED"/>
    <property type="match status" value="1"/>
</dbReference>
<evidence type="ECO:0000313" key="4">
    <source>
        <dbReference type="Proteomes" id="UP000696931"/>
    </source>
</evidence>
<dbReference type="SUPFAM" id="SSF56300">
    <property type="entry name" value="Metallo-dependent phosphatases"/>
    <property type="match status" value="1"/>
</dbReference>
<dbReference type="SUPFAM" id="SSF48695">
    <property type="entry name" value="Multiheme cytochromes"/>
    <property type="match status" value="1"/>
</dbReference>
<organism evidence="3 4">
    <name type="scientific">Eiseniibacteriota bacterium</name>
    <dbReference type="NCBI Taxonomy" id="2212470"/>
    <lineage>
        <taxon>Bacteria</taxon>
        <taxon>Candidatus Eiseniibacteriota</taxon>
    </lineage>
</organism>
<dbReference type="EMBL" id="JACRIW010000020">
    <property type="protein sequence ID" value="MBI5168320.1"/>
    <property type="molecule type" value="Genomic_DNA"/>
</dbReference>
<reference evidence="3" key="1">
    <citation type="submission" date="2020-07" db="EMBL/GenBank/DDBJ databases">
        <title>Huge and variable diversity of episymbiotic CPR bacteria and DPANN archaea in groundwater ecosystems.</title>
        <authorList>
            <person name="He C.Y."/>
            <person name="Keren R."/>
            <person name="Whittaker M."/>
            <person name="Farag I.F."/>
            <person name="Doudna J."/>
            <person name="Cate J.H.D."/>
            <person name="Banfield J.F."/>
        </authorList>
    </citation>
    <scope>NUCLEOTIDE SEQUENCE</scope>
    <source>
        <strain evidence="3">NC_groundwater_1813_Pr3_B-0.1um_71_17</strain>
    </source>
</reference>
<dbReference type="InterPro" id="IPR006179">
    <property type="entry name" value="5_nucleotidase/apyrase"/>
</dbReference>
<feature type="domain" description="Cytochrome c-552/4" evidence="2">
    <location>
        <begin position="276"/>
        <end position="343"/>
    </location>
</feature>
<dbReference type="InterPro" id="IPR023155">
    <property type="entry name" value="Cyt_c-552/4"/>
</dbReference>
<dbReference type="GO" id="GO:0009166">
    <property type="term" value="P:nucleotide catabolic process"/>
    <property type="evidence" value="ECO:0007669"/>
    <property type="project" value="InterPro"/>
</dbReference>
<feature type="region of interest" description="Disordered" evidence="1">
    <location>
        <begin position="388"/>
        <end position="411"/>
    </location>
</feature>
<protein>
    <recommendedName>
        <fullName evidence="2">Cytochrome c-552/4 domain-containing protein</fullName>
    </recommendedName>
</protein>
<dbReference type="GO" id="GO:0030288">
    <property type="term" value="C:outer membrane-bounded periplasmic space"/>
    <property type="evidence" value="ECO:0007669"/>
    <property type="project" value="TreeGrafter"/>
</dbReference>
<dbReference type="GO" id="GO:0016787">
    <property type="term" value="F:hydrolase activity"/>
    <property type="evidence" value="ECO:0007669"/>
    <property type="project" value="InterPro"/>
</dbReference>
<gene>
    <name evidence="3" type="ORF">HZA61_02410</name>
</gene>
<dbReference type="Pfam" id="PF13435">
    <property type="entry name" value="Cytochrome_C554"/>
    <property type="match status" value="1"/>
</dbReference>
<evidence type="ECO:0000313" key="3">
    <source>
        <dbReference type="EMBL" id="MBI5168320.1"/>
    </source>
</evidence>
<proteinExistence type="predicted"/>
<accession>A0A933SBQ7</accession>
<name>A0A933SBQ7_UNCEI</name>
<comment type="caution">
    <text evidence="3">The sequence shown here is derived from an EMBL/GenBank/DDBJ whole genome shotgun (WGS) entry which is preliminary data.</text>
</comment>
<dbReference type="Gene3D" id="1.10.1130.10">
    <property type="entry name" value="Flavocytochrome C3, Chain A"/>
    <property type="match status" value="1"/>
</dbReference>
<dbReference type="InterPro" id="IPR029052">
    <property type="entry name" value="Metallo-depent_PP-like"/>
</dbReference>
<evidence type="ECO:0000259" key="2">
    <source>
        <dbReference type="Pfam" id="PF13435"/>
    </source>
</evidence>
<sequence length="411" mass="44823">MKAQYGQVLLVDNGGFFPEQEDYQDAAWFLMDAMKLLGTDAVGISEKELKYGRAFLLAQYKRTQLPLTCANLIDKQTKKPLVAPYLIVKKGTVMVGLFGLTSDKVDMGVSRDSVAVEDPVAVATRTVAELRKKGATVVVLLSQLGKVESEDLVTTVDGIDAVIVGRNTPLLQKGRLIKTTVACYGGEQGQYIGRTLLTLDAGKKMVSGDNETFILGPEVGEKPEVLTLVKSFEDSFNDKLRKKEKERAAQQELNRANGGTGNAEQAVDHYLGGDLCQRCHKAEYEQWNTTLHAQAWKTLVDAKKDANADCIPCHVVGYKKPGGFQTGDDAARLSNVQCENCHGMGTQHESYPTQARRITEATCRGCHTSSTSPNFDFALYSPHILHKPQGALKPLPPNPAKQKMLQGGAAH</sequence>
<dbReference type="InterPro" id="IPR036280">
    <property type="entry name" value="Multihaem_cyt_sf"/>
</dbReference>
<dbReference type="PANTHER" id="PTHR11575:SF24">
    <property type="entry name" value="5'-NUCLEOTIDASE"/>
    <property type="match status" value="1"/>
</dbReference>
<dbReference type="AlphaFoldDB" id="A0A933SBQ7"/>
<evidence type="ECO:0000256" key="1">
    <source>
        <dbReference type="SAM" id="MobiDB-lite"/>
    </source>
</evidence>
<dbReference type="Proteomes" id="UP000696931">
    <property type="component" value="Unassembled WGS sequence"/>
</dbReference>
<dbReference type="Gene3D" id="3.60.21.10">
    <property type="match status" value="1"/>
</dbReference>